<dbReference type="GO" id="GO:0005737">
    <property type="term" value="C:cytoplasm"/>
    <property type="evidence" value="ECO:0007669"/>
    <property type="project" value="UniProtKB-ARBA"/>
</dbReference>
<comment type="catalytic activity">
    <reaction evidence="13">
        <text>N(6)-acetyl-L-lysyl-[histone] + H2O = L-lysyl-[histone] + acetate</text>
        <dbReference type="Rhea" id="RHEA:58196"/>
        <dbReference type="Rhea" id="RHEA-COMP:9845"/>
        <dbReference type="Rhea" id="RHEA-COMP:11338"/>
        <dbReference type="ChEBI" id="CHEBI:15377"/>
        <dbReference type="ChEBI" id="CHEBI:29969"/>
        <dbReference type="ChEBI" id="CHEBI:30089"/>
        <dbReference type="ChEBI" id="CHEBI:61930"/>
        <dbReference type="EC" id="3.5.1.98"/>
    </reaction>
    <physiologicalReaction direction="left-to-right" evidence="13">
        <dbReference type="Rhea" id="RHEA:58197"/>
    </physiologicalReaction>
</comment>
<dbReference type="GO" id="GO:0050793">
    <property type="term" value="P:regulation of developmental process"/>
    <property type="evidence" value="ECO:0007669"/>
    <property type="project" value="UniProtKB-ARBA"/>
</dbReference>
<gene>
    <name evidence="17" type="ORF">MKW94_008304</name>
</gene>
<dbReference type="InterPro" id="IPR037138">
    <property type="entry name" value="His_deacetylse_dom_sf"/>
</dbReference>
<evidence type="ECO:0000259" key="16">
    <source>
        <dbReference type="PROSITE" id="PS50058"/>
    </source>
</evidence>
<reference evidence="17" key="1">
    <citation type="submission" date="2022-03" db="EMBL/GenBank/DDBJ databases">
        <title>A functionally conserved STORR gene fusion in Papaver species that diverged 16.8 million years ago.</title>
        <authorList>
            <person name="Catania T."/>
        </authorList>
    </citation>
    <scope>NUCLEOTIDE SEQUENCE</scope>
    <source>
        <strain evidence="17">S-191538</strain>
    </source>
</reference>
<dbReference type="PANTHER" id="PTHR10625">
    <property type="entry name" value="HISTONE DEACETYLASE HDAC1-RELATED"/>
    <property type="match status" value="1"/>
</dbReference>
<feature type="compositionally biased region" description="Basic and acidic residues" evidence="15">
    <location>
        <begin position="913"/>
        <end position="926"/>
    </location>
</feature>
<name>A0AA42B4L2_PAPNU</name>
<dbReference type="PRINTS" id="PR01270">
    <property type="entry name" value="HDASUPER"/>
</dbReference>
<keyword evidence="9" id="KW-0156">Chromatin regulator</keyword>
<proteinExistence type="inferred from homology"/>
<dbReference type="Proteomes" id="UP001177140">
    <property type="component" value="Unassembled WGS sequence"/>
</dbReference>
<evidence type="ECO:0000256" key="9">
    <source>
        <dbReference type="ARBA" id="ARBA00022853"/>
    </source>
</evidence>
<keyword evidence="8" id="KW-0862">Zinc</keyword>
<dbReference type="GO" id="GO:0000118">
    <property type="term" value="C:histone deacetylase complex"/>
    <property type="evidence" value="ECO:0007669"/>
    <property type="project" value="TreeGrafter"/>
</dbReference>
<dbReference type="AlphaFoldDB" id="A0AA42B4L2"/>
<feature type="region of interest" description="Disordered" evidence="15">
    <location>
        <begin position="897"/>
        <end position="926"/>
    </location>
</feature>
<dbReference type="InterPro" id="IPR023696">
    <property type="entry name" value="Ureohydrolase_dom_sf"/>
</dbReference>
<keyword evidence="5" id="KW-0678">Repressor</keyword>
<dbReference type="GO" id="GO:0040029">
    <property type="term" value="P:epigenetic regulation of gene expression"/>
    <property type="evidence" value="ECO:0007669"/>
    <property type="project" value="TreeGrafter"/>
</dbReference>
<accession>A0AA42B4L2</accession>
<keyword evidence="11" id="KW-0804">Transcription</keyword>
<keyword evidence="12" id="KW-0539">Nucleus</keyword>
<dbReference type="EC" id="3.5.1.98" evidence="4"/>
<keyword evidence="14" id="KW-0175">Coiled coil</keyword>
<feature type="coiled-coil region" evidence="14">
    <location>
        <begin position="767"/>
        <end position="815"/>
    </location>
</feature>
<keyword evidence="18" id="KW-1185">Reference proteome</keyword>
<comment type="similarity">
    <text evidence="3">Belongs to the histone deacetylase family. HD type 2 subfamily.</text>
</comment>
<protein>
    <recommendedName>
        <fullName evidence="4">histone deacetylase</fullName>
        <ecNumber evidence="4">3.5.1.98</ecNumber>
    </recommendedName>
</protein>
<dbReference type="EMBL" id="JAJJMA010332376">
    <property type="protein sequence ID" value="MCL7050849.1"/>
    <property type="molecule type" value="Genomic_DNA"/>
</dbReference>
<dbReference type="GO" id="GO:0046872">
    <property type="term" value="F:metal ion binding"/>
    <property type="evidence" value="ECO:0007669"/>
    <property type="project" value="UniProtKB-KW"/>
</dbReference>
<evidence type="ECO:0000256" key="7">
    <source>
        <dbReference type="ARBA" id="ARBA00022801"/>
    </source>
</evidence>
<evidence type="ECO:0000256" key="3">
    <source>
        <dbReference type="ARBA" id="ARBA00007738"/>
    </source>
</evidence>
<dbReference type="Gene3D" id="3.40.800.20">
    <property type="entry name" value="Histone deacetylase domain"/>
    <property type="match status" value="1"/>
</dbReference>
<dbReference type="Pfam" id="PF00850">
    <property type="entry name" value="Hist_deacetyl"/>
    <property type="match status" value="1"/>
</dbReference>
<dbReference type="InterPro" id="IPR023801">
    <property type="entry name" value="His_deacetylse_dom"/>
</dbReference>
<dbReference type="SUPFAM" id="SSF52768">
    <property type="entry name" value="Arginase/deacetylase"/>
    <property type="match status" value="1"/>
</dbReference>
<evidence type="ECO:0000256" key="11">
    <source>
        <dbReference type="ARBA" id="ARBA00023163"/>
    </source>
</evidence>
<comment type="cofactor">
    <cofactor evidence="1">
        <name>Zn(2+)</name>
        <dbReference type="ChEBI" id="CHEBI:29105"/>
    </cofactor>
</comment>
<organism evidence="17 18">
    <name type="scientific">Papaver nudicaule</name>
    <name type="common">Iceland poppy</name>
    <dbReference type="NCBI Taxonomy" id="74823"/>
    <lineage>
        <taxon>Eukaryota</taxon>
        <taxon>Viridiplantae</taxon>
        <taxon>Streptophyta</taxon>
        <taxon>Embryophyta</taxon>
        <taxon>Tracheophyta</taxon>
        <taxon>Spermatophyta</taxon>
        <taxon>Magnoliopsida</taxon>
        <taxon>Ranunculales</taxon>
        <taxon>Papaveraceae</taxon>
        <taxon>Papaveroideae</taxon>
        <taxon>Papaver</taxon>
    </lineage>
</organism>
<evidence type="ECO:0000256" key="4">
    <source>
        <dbReference type="ARBA" id="ARBA00012111"/>
    </source>
</evidence>
<evidence type="ECO:0000256" key="1">
    <source>
        <dbReference type="ARBA" id="ARBA00001947"/>
    </source>
</evidence>
<dbReference type="PROSITE" id="PS50058">
    <property type="entry name" value="G_PROTEIN_GAMMA"/>
    <property type="match status" value="1"/>
</dbReference>
<evidence type="ECO:0000313" key="18">
    <source>
        <dbReference type="Proteomes" id="UP001177140"/>
    </source>
</evidence>
<evidence type="ECO:0000256" key="15">
    <source>
        <dbReference type="SAM" id="MobiDB-lite"/>
    </source>
</evidence>
<dbReference type="PANTHER" id="PTHR10625:SF25">
    <property type="entry name" value="HISTONE DEACETYLASE 18-RELATED"/>
    <property type="match status" value="1"/>
</dbReference>
<evidence type="ECO:0000256" key="10">
    <source>
        <dbReference type="ARBA" id="ARBA00023015"/>
    </source>
</evidence>
<dbReference type="InterPro" id="IPR015898">
    <property type="entry name" value="G-protein_gamma-like_dom"/>
</dbReference>
<evidence type="ECO:0000256" key="14">
    <source>
        <dbReference type="SAM" id="Coils"/>
    </source>
</evidence>
<evidence type="ECO:0000256" key="12">
    <source>
        <dbReference type="ARBA" id="ARBA00023242"/>
    </source>
</evidence>
<dbReference type="GO" id="GO:0141221">
    <property type="term" value="F:histone deacetylase activity, hydrolytic mechanism"/>
    <property type="evidence" value="ECO:0007669"/>
    <property type="project" value="UniProtKB-EC"/>
</dbReference>
<dbReference type="InterPro" id="IPR000286">
    <property type="entry name" value="HDACs"/>
</dbReference>
<sequence length="926" mass="103767">MKTDPRTNQTRPRIGLLYDARMCKHSKPPERNAEPHPEIPSRIKAIWSCLKSANIPQRCLVMKAKEAEDKHVGLVHEQKYIQLIKKLTSKSDTQRKKIAGRFDSVYVNEGTPQSAYLAAGGVIEVAEKVAKGELDSGVAIVRPPGHHAEADEALGFCIFNNVAIAASVLMNEKPGLGIKKILIVDWDVHHGNGTQNMFWEDPRVLVFNVHRHDFGNFFPSGEDGSHVMIGEGLGAGYNVNVPWEGGECGDADYFAVWDHVLIPITNAFNPDIILISAGVDAAAGDTLGGCFVTPNGYSVMLKKLMAFASGRIVMALEGGYHLKSLSKSVLACVEALLEGKPMIGSSKSDASPLESTWRVIEMVRKELSKYWPMLSGELPNTTKKISLVEEVQSANQFTTDTHTTPPYVKVCNSIVVSTSQAAPFLKETNMSNPLANQQIKRKSVSFTEIKTLESAQGWKHSKTNKDGEPYPKTRKIRTGICKEYDTPTNVMKSLLSENCLDGSEDEESSCGDRALQILSQKLQDSEYSVKTLKEDLKKEQEKVRRLENSNFDLKAEKEVSLEEVESLKKGFAYYIEEVKKLEEQICSQNHVINQTSEEMMQLKEEHQAREQLLSSICSALEMRVVAEQQRCSVLEKKLFCADKQVPSESLAKTPASNVCTYISTPQAILLEKRFQFAEVLVPVGILMSTVVSTSLLSPLTKRKYVSDCEGMTPEDDGPERKRLKTSNDKSLISTLLDDWKREQQKVVNLEKSVTAESSLKDIALKEVESLKVESENCTREVVNLKIQISELNGVINRTEAEVSKLKTEIFNSQKEHESISMLCSSLKKQNLSVQKKSKKLKKKCSLAKEIFDEYQSDCMRLKSRMEAVFGKDETIEQKKRKVKIRMLPKGVRLRLLPKVESKRGKTRRKRKCREQGKPENKNMVEG</sequence>
<keyword evidence="7" id="KW-0378">Hydrolase</keyword>
<evidence type="ECO:0000256" key="2">
    <source>
        <dbReference type="ARBA" id="ARBA00004123"/>
    </source>
</evidence>
<evidence type="ECO:0000256" key="6">
    <source>
        <dbReference type="ARBA" id="ARBA00022723"/>
    </source>
</evidence>
<comment type="caution">
    <text evidence="17">The sequence shown here is derived from an EMBL/GenBank/DDBJ whole genome shotgun (WGS) entry which is preliminary data.</text>
</comment>
<evidence type="ECO:0000256" key="8">
    <source>
        <dbReference type="ARBA" id="ARBA00022833"/>
    </source>
</evidence>
<evidence type="ECO:0000256" key="13">
    <source>
        <dbReference type="ARBA" id="ARBA00049416"/>
    </source>
</evidence>
<feature type="domain" description="G protein gamma" evidence="16">
    <location>
        <begin position="563"/>
        <end position="634"/>
    </location>
</feature>
<dbReference type="FunFam" id="3.40.800.20:FF:000014">
    <property type="entry name" value="Histone deacetylase 15"/>
    <property type="match status" value="1"/>
</dbReference>
<feature type="coiled-coil region" evidence="14">
    <location>
        <begin position="515"/>
        <end position="556"/>
    </location>
</feature>
<comment type="subcellular location">
    <subcellularLocation>
        <location evidence="2">Nucleus</location>
    </subcellularLocation>
</comment>
<dbReference type="GO" id="GO:0007186">
    <property type="term" value="P:G protein-coupled receptor signaling pathway"/>
    <property type="evidence" value="ECO:0007669"/>
    <property type="project" value="InterPro"/>
</dbReference>
<keyword evidence="10" id="KW-0805">Transcription regulation</keyword>
<evidence type="ECO:0000313" key="17">
    <source>
        <dbReference type="EMBL" id="MCL7050849.1"/>
    </source>
</evidence>
<evidence type="ECO:0000256" key="5">
    <source>
        <dbReference type="ARBA" id="ARBA00022491"/>
    </source>
</evidence>
<keyword evidence="6" id="KW-0479">Metal-binding</keyword>